<reference evidence="6" key="1">
    <citation type="submission" date="2023-06" db="EMBL/GenBank/DDBJ databases">
        <title>Reference genome for the Northern bat (Eptesicus nilssonii), a most northern bat species.</title>
        <authorList>
            <person name="Laine V.N."/>
            <person name="Pulliainen A.T."/>
            <person name="Lilley T.M."/>
        </authorList>
    </citation>
    <scope>NUCLEOTIDE SEQUENCE</scope>
    <source>
        <strain evidence="6">BLF_Eptnil</strain>
        <tissue evidence="6">Kidney</tissue>
    </source>
</reference>
<dbReference type="PANTHER" id="PTHR14430">
    <property type="entry name" value="RABIN3-RELATED"/>
    <property type="match status" value="1"/>
</dbReference>
<dbReference type="Pfam" id="PF06428">
    <property type="entry name" value="Sec2p"/>
    <property type="match status" value="1"/>
</dbReference>
<gene>
    <name evidence="6" type="ORF">QTO34_016933</name>
</gene>
<dbReference type="GO" id="GO:0005085">
    <property type="term" value="F:guanyl-nucleotide exchange factor activity"/>
    <property type="evidence" value="ECO:0007669"/>
    <property type="project" value="InterPro"/>
</dbReference>
<accession>A0AA40I360</accession>
<dbReference type="PANTHER" id="PTHR14430:SF2">
    <property type="entry name" value="RAB-3A-INTERACTING PROTEIN"/>
    <property type="match status" value="1"/>
</dbReference>
<dbReference type="GO" id="GO:0006887">
    <property type="term" value="P:exocytosis"/>
    <property type="evidence" value="ECO:0007669"/>
    <property type="project" value="TreeGrafter"/>
</dbReference>
<feature type="coiled-coil region" evidence="3">
    <location>
        <begin position="183"/>
        <end position="253"/>
    </location>
</feature>
<dbReference type="SUPFAM" id="SSF144284">
    <property type="entry name" value="Sec2 N-terminal region"/>
    <property type="match status" value="1"/>
</dbReference>
<dbReference type="Gene3D" id="1.20.5.4880">
    <property type="match status" value="1"/>
</dbReference>
<evidence type="ECO:0000256" key="4">
    <source>
        <dbReference type="SAM" id="MobiDB-lite"/>
    </source>
</evidence>
<evidence type="ECO:0000313" key="7">
    <source>
        <dbReference type="Proteomes" id="UP001177744"/>
    </source>
</evidence>
<dbReference type="GO" id="GO:0070319">
    <property type="term" value="C:Golgi to plasma membrane transport vesicle"/>
    <property type="evidence" value="ECO:0007669"/>
    <property type="project" value="TreeGrafter"/>
</dbReference>
<dbReference type="EMBL" id="JAULJE010000006">
    <property type="protein sequence ID" value="KAK1342176.1"/>
    <property type="molecule type" value="Genomic_DNA"/>
</dbReference>
<comment type="similarity">
    <text evidence="2">Belongs to the SEC2 family.</text>
</comment>
<dbReference type="Proteomes" id="UP001177744">
    <property type="component" value="Unassembled WGS sequence"/>
</dbReference>
<dbReference type="InterPro" id="IPR040351">
    <property type="entry name" value="RAB3IL/RAB3IP/Sec2"/>
</dbReference>
<evidence type="ECO:0000313" key="6">
    <source>
        <dbReference type="EMBL" id="KAK1342176.1"/>
    </source>
</evidence>
<feature type="region of interest" description="Disordered" evidence="4">
    <location>
        <begin position="376"/>
        <end position="423"/>
    </location>
</feature>
<evidence type="ECO:0000259" key="5">
    <source>
        <dbReference type="Pfam" id="PF06428"/>
    </source>
</evidence>
<dbReference type="InterPro" id="IPR009449">
    <property type="entry name" value="Sec2_N"/>
</dbReference>
<feature type="domain" description="GDP/GTP exchange factor Sec2 N-terminal" evidence="5">
    <location>
        <begin position="185"/>
        <end position="253"/>
    </location>
</feature>
<dbReference type="AlphaFoldDB" id="A0AA40I360"/>
<proteinExistence type="inferred from homology"/>
<feature type="region of interest" description="Disordered" evidence="4">
    <location>
        <begin position="336"/>
        <end position="363"/>
    </location>
</feature>
<sequence length="423" mass="46214">MVSSFTESRCAESAVAATAAAAAPTSSWPRLWCWLRGAAARSGETRAGVAALTIREPSGDGLSLSLASLFGRASYDETFAVANGLLEGFPEVNHASPTSPDLLGMYGLRAQEQTTSPASMLQIQHFVLILWTRLTKLTTRKDNRIAYREFLQGASITEACDDNDNIFWLSTNSLSLFTKPICLEVREKGYERLKEKLAKSQRELKLKDEECERLSKELEKLTATLFKEAHKMVRKATVKQAKAEQQLKEAQGKIEILAGCAHNRQNLSFLGQNLSERYLSMFNIIKNGFGGCGNNTLSIKAVGLQPIGFVKASIVECGGQKKKKVLSLAEHPGPSTWAGFARRRSRKGPWHQPPSGTQDPGFPCSPSYVRKLIRKDVQGPSSAPLPSPSHCGTQSPVLQPRSHCRHSHTLTAPAPLTPADSAE</sequence>
<keyword evidence="7" id="KW-1185">Reference proteome</keyword>
<evidence type="ECO:0000256" key="3">
    <source>
        <dbReference type="SAM" id="Coils"/>
    </source>
</evidence>
<name>A0AA40I360_CNENI</name>
<organism evidence="6 7">
    <name type="scientific">Cnephaeus nilssonii</name>
    <name type="common">Northern bat</name>
    <name type="synonym">Eptesicus nilssonii</name>
    <dbReference type="NCBI Taxonomy" id="3371016"/>
    <lineage>
        <taxon>Eukaryota</taxon>
        <taxon>Metazoa</taxon>
        <taxon>Chordata</taxon>
        <taxon>Craniata</taxon>
        <taxon>Vertebrata</taxon>
        <taxon>Euteleostomi</taxon>
        <taxon>Mammalia</taxon>
        <taxon>Eutheria</taxon>
        <taxon>Laurasiatheria</taxon>
        <taxon>Chiroptera</taxon>
        <taxon>Yangochiroptera</taxon>
        <taxon>Vespertilionidae</taxon>
        <taxon>Cnephaeus</taxon>
    </lineage>
</organism>
<comment type="caution">
    <text evidence="6">The sequence shown here is derived from an EMBL/GenBank/DDBJ whole genome shotgun (WGS) entry which is preliminary data.</text>
</comment>
<protein>
    <recommendedName>
        <fullName evidence="5">GDP/GTP exchange factor Sec2 N-terminal domain-containing protein</fullName>
    </recommendedName>
</protein>
<evidence type="ECO:0000256" key="1">
    <source>
        <dbReference type="ARBA" id="ARBA00023054"/>
    </source>
</evidence>
<keyword evidence="1 3" id="KW-0175">Coiled coil</keyword>
<evidence type="ECO:0000256" key="2">
    <source>
        <dbReference type="ARBA" id="ARBA00025794"/>
    </source>
</evidence>